<feature type="domain" description="2Fe-2S ferredoxin-type" evidence="6">
    <location>
        <begin position="4"/>
        <end position="80"/>
    </location>
</feature>
<dbReference type="InterPro" id="IPR001041">
    <property type="entry name" value="2Fe-2S_ferredoxin-type"/>
</dbReference>
<gene>
    <name evidence="7" type="ORF">LCGC14_0636320</name>
</gene>
<dbReference type="PROSITE" id="PS51085">
    <property type="entry name" value="2FE2S_FER_2"/>
    <property type="match status" value="1"/>
</dbReference>
<sequence>MKTYLIEIKLNGEWQKAEITAKETLLEVLRNKLGATEVKNGCGKGDCGSCAVILDGKAVNSCLTLAFQANGKEITTLRGIGNENKPHPIQKSFVQKGAIQCGFCTAGMVVSAKALLDQNPKPSRQEIREAISGNLCRCTGYEKIIDAVQDVALESKP</sequence>
<accession>A0A0F9TLX6</accession>
<keyword evidence="1" id="KW-0001">2Fe-2S</keyword>
<name>A0A0F9TLX6_9ZZZZ</name>
<keyword evidence="5" id="KW-0411">Iron-sulfur</keyword>
<evidence type="ECO:0000256" key="1">
    <source>
        <dbReference type="ARBA" id="ARBA00022714"/>
    </source>
</evidence>
<evidence type="ECO:0000313" key="7">
    <source>
        <dbReference type="EMBL" id="KKN50081.1"/>
    </source>
</evidence>
<keyword evidence="3" id="KW-0560">Oxidoreductase</keyword>
<dbReference type="Pfam" id="PF01799">
    <property type="entry name" value="Fer2_2"/>
    <property type="match status" value="1"/>
</dbReference>
<keyword evidence="4" id="KW-0408">Iron</keyword>
<dbReference type="CDD" id="cd00207">
    <property type="entry name" value="fer2"/>
    <property type="match status" value="1"/>
</dbReference>
<dbReference type="InterPro" id="IPR051452">
    <property type="entry name" value="Diverse_Oxidoreductases"/>
</dbReference>
<dbReference type="InterPro" id="IPR012675">
    <property type="entry name" value="Beta-grasp_dom_sf"/>
</dbReference>
<keyword evidence="2" id="KW-0479">Metal-binding</keyword>
<dbReference type="InterPro" id="IPR002888">
    <property type="entry name" value="2Fe-2S-bd"/>
</dbReference>
<comment type="caution">
    <text evidence="7">The sequence shown here is derived from an EMBL/GenBank/DDBJ whole genome shotgun (WGS) entry which is preliminary data.</text>
</comment>
<evidence type="ECO:0000259" key="6">
    <source>
        <dbReference type="PROSITE" id="PS51085"/>
    </source>
</evidence>
<dbReference type="PANTHER" id="PTHR44379:SF8">
    <property type="entry name" value="XANTHINE DEHYDROGENASE IRON-SULFUR-BINDING SUBUNIT XDHC-RELATED"/>
    <property type="match status" value="1"/>
</dbReference>
<reference evidence="7" key="1">
    <citation type="journal article" date="2015" name="Nature">
        <title>Complex archaea that bridge the gap between prokaryotes and eukaryotes.</title>
        <authorList>
            <person name="Spang A."/>
            <person name="Saw J.H."/>
            <person name="Jorgensen S.L."/>
            <person name="Zaremba-Niedzwiedzka K."/>
            <person name="Martijn J."/>
            <person name="Lind A.E."/>
            <person name="van Eijk R."/>
            <person name="Schleper C."/>
            <person name="Guy L."/>
            <person name="Ettema T.J."/>
        </authorList>
    </citation>
    <scope>NUCLEOTIDE SEQUENCE</scope>
</reference>
<dbReference type="PROSITE" id="PS00197">
    <property type="entry name" value="2FE2S_FER_1"/>
    <property type="match status" value="1"/>
</dbReference>
<dbReference type="GO" id="GO:0051537">
    <property type="term" value="F:2 iron, 2 sulfur cluster binding"/>
    <property type="evidence" value="ECO:0007669"/>
    <property type="project" value="UniProtKB-KW"/>
</dbReference>
<protein>
    <recommendedName>
        <fullName evidence="6">2Fe-2S ferredoxin-type domain-containing protein</fullName>
    </recommendedName>
</protein>
<dbReference type="Gene3D" id="3.10.20.30">
    <property type="match status" value="1"/>
</dbReference>
<evidence type="ECO:0000256" key="2">
    <source>
        <dbReference type="ARBA" id="ARBA00022723"/>
    </source>
</evidence>
<evidence type="ECO:0000256" key="5">
    <source>
        <dbReference type="ARBA" id="ARBA00023014"/>
    </source>
</evidence>
<dbReference type="EMBL" id="LAZR01001134">
    <property type="protein sequence ID" value="KKN50081.1"/>
    <property type="molecule type" value="Genomic_DNA"/>
</dbReference>
<evidence type="ECO:0000256" key="3">
    <source>
        <dbReference type="ARBA" id="ARBA00023002"/>
    </source>
</evidence>
<dbReference type="InterPro" id="IPR006058">
    <property type="entry name" value="2Fe2S_fd_BS"/>
</dbReference>
<dbReference type="Pfam" id="PF00111">
    <property type="entry name" value="Fer2"/>
    <property type="match status" value="1"/>
</dbReference>
<dbReference type="InterPro" id="IPR036884">
    <property type="entry name" value="2Fe-2S-bd_dom_sf"/>
</dbReference>
<dbReference type="SUPFAM" id="SSF47741">
    <property type="entry name" value="CO dehydrogenase ISP C-domain like"/>
    <property type="match status" value="1"/>
</dbReference>
<dbReference type="AlphaFoldDB" id="A0A0F9TLX6"/>
<dbReference type="Gene3D" id="1.10.150.120">
    <property type="entry name" value="[2Fe-2S]-binding domain"/>
    <property type="match status" value="1"/>
</dbReference>
<dbReference type="FunFam" id="1.10.150.120:FF:000003">
    <property type="entry name" value="Carbon monoxide dehydrogenase, small subunit"/>
    <property type="match status" value="1"/>
</dbReference>
<dbReference type="GO" id="GO:0046872">
    <property type="term" value="F:metal ion binding"/>
    <property type="evidence" value="ECO:0007669"/>
    <property type="project" value="UniProtKB-KW"/>
</dbReference>
<proteinExistence type="predicted"/>
<dbReference type="InterPro" id="IPR036010">
    <property type="entry name" value="2Fe-2S_ferredoxin-like_sf"/>
</dbReference>
<dbReference type="PANTHER" id="PTHR44379">
    <property type="entry name" value="OXIDOREDUCTASE WITH IRON-SULFUR SUBUNIT"/>
    <property type="match status" value="1"/>
</dbReference>
<evidence type="ECO:0000256" key="4">
    <source>
        <dbReference type="ARBA" id="ARBA00023004"/>
    </source>
</evidence>
<dbReference type="SUPFAM" id="SSF54292">
    <property type="entry name" value="2Fe-2S ferredoxin-like"/>
    <property type="match status" value="1"/>
</dbReference>
<organism evidence="7">
    <name type="scientific">marine sediment metagenome</name>
    <dbReference type="NCBI Taxonomy" id="412755"/>
    <lineage>
        <taxon>unclassified sequences</taxon>
        <taxon>metagenomes</taxon>
        <taxon>ecological metagenomes</taxon>
    </lineage>
</organism>
<dbReference type="GO" id="GO:0016491">
    <property type="term" value="F:oxidoreductase activity"/>
    <property type="evidence" value="ECO:0007669"/>
    <property type="project" value="UniProtKB-KW"/>
</dbReference>